<organism evidence="1 2">
    <name type="scientific">Hypoxylon rubiginosum</name>
    <dbReference type="NCBI Taxonomy" id="110542"/>
    <lineage>
        <taxon>Eukaryota</taxon>
        <taxon>Fungi</taxon>
        <taxon>Dikarya</taxon>
        <taxon>Ascomycota</taxon>
        <taxon>Pezizomycotina</taxon>
        <taxon>Sordariomycetes</taxon>
        <taxon>Xylariomycetidae</taxon>
        <taxon>Xylariales</taxon>
        <taxon>Hypoxylaceae</taxon>
        <taxon>Hypoxylon</taxon>
    </lineage>
</organism>
<name>A0ACC0DB18_9PEZI</name>
<reference evidence="1 2" key="1">
    <citation type="journal article" date="2022" name="New Phytol.">
        <title>Ecological generalism drives hyperdiversity of secondary metabolite gene clusters in xylarialean endophytes.</title>
        <authorList>
            <person name="Franco M.E.E."/>
            <person name="Wisecaver J.H."/>
            <person name="Arnold A.E."/>
            <person name="Ju Y.M."/>
            <person name="Slot J.C."/>
            <person name="Ahrendt S."/>
            <person name="Moore L.P."/>
            <person name="Eastman K.E."/>
            <person name="Scott K."/>
            <person name="Konkel Z."/>
            <person name="Mondo S.J."/>
            <person name="Kuo A."/>
            <person name="Hayes R.D."/>
            <person name="Haridas S."/>
            <person name="Andreopoulos B."/>
            <person name="Riley R."/>
            <person name="LaButti K."/>
            <person name="Pangilinan J."/>
            <person name="Lipzen A."/>
            <person name="Amirebrahimi M."/>
            <person name="Yan J."/>
            <person name="Adam C."/>
            <person name="Keymanesh K."/>
            <person name="Ng V."/>
            <person name="Louie K."/>
            <person name="Northen T."/>
            <person name="Drula E."/>
            <person name="Henrissat B."/>
            <person name="Hsieh H.M."/>
            <person name="Youens-Clark K."/>
            <person name="Lutzoni F."/>
            <person name="Miadlikowska J."/>
            <person name="Eastwood D.C."/>
            <person name="Hamelin R.C."/>
            <person name="Grigoriev I.V."/>
            <person name="U'Ren J.M."/>
        </authorList>
    </citation>
    <scope>NUCLEOTIDE SEQUENCE [LARGE SCALE GENOMIC DNA]</scope>
    <source>
        <strain evidence="1 2">ER1909</strain>
    </source>
</reference>
<dbReference type="Proteomes" id="UP001497680">
    <property type="component" value="Unassembled WGS sequence"/>
</dbReference>
<keyword evidence="2" id="KW-1185">Reference proteome</keyword>
<sequence length="452" mass="45724">MYPPKIFSLPPSLLVLLAAATLTGAQQHPTAIRKMSPDEGEKFMPEYYAFGPAPPPSQQPLLRQARAVLAPAEELLLSGNSTAALPFLPPYPRHYDYRSAELKARIKEWGGEEEKRQETEGSLALYRRAREALARLQGRQFACPEGTHSCTNIDQPNYCCQTGTTCFVVTNAPDAGNVGCCPEGANCGVTVGTCTDGATACPASLGGGCCISGFVCAEVGCVASTVSVITPSQTPTQTQTVTSTVISSPSPTTEVITVIITVTPSGGGEPVTSTTTQTTTAGGTSTATSTTNTGGGIPPYRPTSGSTTTAAESTSTYCPTGFYACVASAGGGCCRTGRDCSTTSCPAPAMTTIVSNGATIVVAVTDAEAAGSAAASSTCASGWFLCGGDAGAVPGCCPSGYNCGTASCTLSASTATATVQKQLPSSAPGSRDVRVPSAVVFLAALLFAAVMA</sequence>
<accession>A0ACC0DB18</accession>
<evidence type="ECO:0000313" key="1">
    <source>
        <dbReference type="EMBL" id="KAI6089953.1"/>
    </source>
</evidence>
<protein>
    <submittedName>
        <fullName evidence="1">Uncharacterized protein</fullName>
    </submittedName>
</protein>
<comment type="caution">
    <text evidence="1">The sequence shown here is derived from an EMBL/GenBank/DDBJ whole genome shotgun (WGS) entry which is preliminary data.</text>
</comment>
<dbReference type="EMBL" id="MU394293">
    <property type="protein sequence ID" value="KAI6089953.1"/>
    <property type="molecule type" value="Genomic_DNA"/>
</dbReference>
<gene>
    <name evidence="1" type="ORF">F4821DRAFT_45412</name>
</gene>
<proteinExistence type="predicted"/>
<evidence type="ECO:0000313" key="2">
    <source>
        <dbReference type="Proteomes" id="UP001497680"/>
    </source>
</evidence>